<comment type="similarity">
    <text evidence="1">Belongs to the replication factor A protein 1 family.</text>
</comment>
<dbReference type="Gene3D" id="2.40.50.140">
    <property type="entry name" value="Nucleic acid-binding proteins"/>
    <property type="match status" value="1"/>
</dbReference>
<dbReference type="SUPFAM" id="SSF50249">
    <property type="entry name" value="Nucleic acid-binding proteins"/>
    <property type="match status" value="1"/>
</dbReference>
<dbReference type="InterPro" id="IPR013955">
    <property type="entry name" value="Rep_factor-A_C"/>
</dbReference>
<keyword evidence="9" id="KW-1185">Reference proteome</keyword>
<dbReference type="Proteomes" id="UP001642260">
    <property type="component" value="Unassembled WGS sequence"/>
</dbReference>
<gene>
    <name evidence="8" type="ORF">ERUC_LOCUS14230</name>
</gene>
<evidence type="ECO:0000256" key="4">
    <source>
        <dbReference type="ARBA" id="ARBA00022833"/>
    </source>
</evidence>
<dbReference type="InterPro" id="IPR047192">
    <property type="entry name" value="Euk_RPA1_DBD_C"/>
</dbReference>
<dbReference type="CDD" id="cd04476">
    <property type="entry name" value="RPA1_DBD_C"/>
    <property type="match status" value="1"/>
</dbReference>
<protein>
    <recommendedName>
        <fullName evidence="7">Replication factor A C-terminal domain-containing protein</fullName>
    </recommendedName>
</protein>
<proteinExistence type="inferred from homology"/>
<comment type="caution">
    <text evidence="8">The sequence shown here is derived from an EMBL/GenBank/DDBJ whole genome shotgun (WGS) entry which is preliminary data.</text>
</comment>
<evidence type="ECO:0000256" key="1">
    <source>
        <dbReference type="ARBA" id="ARBA00005690"/>
    </source>
</evidence>
<dbReference type="InterPro" id="IPR012340">
    <property type="entry name" value="NA-bd_OB-fold"/>
</dbReference>
<dbReference type="Pfam" id="PF08646">
    <property type="entry name" value="Rep_fac-A_C"/>
    <property type="match status" value="1"/>
</dbReference>
<sequence>MLYGSFPSVAWFECTATIDDVVCGSAWYYIGCRVCHAKATKGPTTLMCIKCGKSDIVGVPQYLTKLSVYDNNDQAVFVLLGDAGEELTGKTTSELVESYYEANESVGDEHFFHVPQALLNAIGETRKFLVKVSSHNFTGKVQSLTVTKVLPLEAPVPDASLGKNVDQETSHDKEDPADELVKMSSDEIVSRDAKRAKCG</sequence>
<evidence type="ECO:0000313" key="9">
    <source>
        <dbReference type="Proteomes" id="UP001642260"/>
    </source>
</evidence>
<dbReference type="AlphaFoldDB" id="A0ABC8JQF4"/>
<evidence type="ECO:0000256" key="2">
    <source>
        <dbReference type="ARBA" id="ARBA00022723"/>
    </source>
</evidence>
<reference evidence="8 9" key="1">
    <citation type="submission" date="2022-03" db="EMBL/GenBank/DDBJ databases">
        <authorList>
            <person name="Macdonald S."/>
            <person name="Ahmed S."/>
            <person name="Newling K."/>
        </authorList>
    </citation>
    <scope>NUCLEOTIDE SEQUENCE [LARGE SCALE GENOMIC DNA]</scope>
</reference>
<dbReference type="GO" id="GO:0003677">
    <property type="term" value="F:DNA binding"/>
    <property type="evidence" value="ECO:0007669"/>
    <property type="project" value="UniProtKB-KW"/>
</dbReference>
<evidence type="ECO:0000256" key="3">
    <source>
        <dbReference type="ARBA" id="ARBA00022771"/>
    </source>
</evidence>
<name>A0ABC8JQF4_ERUVS</name>
<dbReference type="PANTHER" id="PTHR47165">
    <property type="entry name" value="OS03G0429900 PROTEIN"/>
    <property type="match status" value="1"/>
</dbReference>
<dbReference type="GO" id="GO:0008270">
    <property type="term" value="F:zinc ion binding"/>
    <property type="evidence" value="ECO:0007669"/>
    <property type="project" value="UniProtKB-KW"/>
</dbReference>
<evidence type="ECO:0000259" key="7">
    <source>
        <dbReference type="Pfam" id="PF08646"/>
    </source>
</evidence>
<keyword evidence="3" id="KW-0863">Zinc-finger</keyword>
<organism evidence="8 9">
    <name type="scientific">Eruca vesicaria subsp. sativa</name>
    <name type="common">Garden rocket</name>
    <name type="synonym">Eruca sativa</name>
    <dbReference type="NCBI Taxonomy" id="29727"/>
    <lineage>
        <taxon>Eukaryota</taxon>
        <taxon>Viridiplantae</taxon>
        <taxon>Streptophyta</taxon>
        <taxon>Embryophyta</taxon>
        <taxon>Tracheophyta</taxon>
        <taxon>Spermatophyta</taxon>
        <taxon>Magnoliopsida</taxon>
        <taxon>eudicotyledons</taxon>
        <taxon>Gunneridae</taxon>
        <taxon>Pentapetalae</taxon>
        <taxon>rosids</taxon>
        <taxon>malvids</taxon>
        <taxon>Brassicales</taxon>
        <taxon>Brassicaceae</taxon>
        <taxon>Brassiceae</taxon>
        <taxon>Eruca</taxon>
    </lineage>
</organism>
<accession>A0ABC8JQF4</accession>
<feature type="domain" description="Replication factor A C-terminal" evidence="7">
    <location>
        <begin position="11"/>
        <end position="149"/>
    </location>
</feature>
<feature type="compositionally biased region" description="Basic and acidic residues" evidence="6">
    <location>
        <begin position="165"/>
        <end position="199"/>
    </location>
</feature>
<keyword evidence="5" id="KW-0238">DNA-binding</keyword>
<keyword evidence="4" id="KW-0862">Zinc</keyword>
<feature type="region of interest" description="Disordered" evidence="6">
    <location>
        <begin position="157"/>
        <end position="199"/>
    </location>
</feature>
<evidence type="ECO:0000256" key="5">
    <source>
        <dbReference type="ARBA" id="ARBA00023125"/>
    </source>
</evidence>
<dbReference type="PANTHER" id="PTHR47165:SF4">
    <property type="entry name" value="OS03G0429900 PROTEIN"/>
    <property type="match status" value="1"/>
</dbReference>
<evidence type="ECO:0000313" key="8">
    <source>
        <dbReference type="EMBL" id="CAH8337213.1"/>
    </source>
</evidence>
<evidence type="ECO:0000256" key="6">
    <source>
        <dbReference type="SAM" id="MobiDB-lite"/>
    </source>
</evidence>
<dbReference type="EMBL" id="CAKOAT010132932">
    <property type="protein sequence ID" value="CAH8337213.1"/>
    <property type="molecule type" value="Genomic_DNA"/>
</dbReference>
<keyword evidence="2" id="KW-0479">Metal-binding</keyword>